<evidence type="ECO:0000313" key="1">
    <source>
        <dbReference type="EMBL" id="CAJ2669840.1"/>
    </source>
</evidence>
<protein>
    <submittedName>
        <fullName evidence="1">Uncharacterized protein</fullName>
    </submittedName>
</protein>
<comment type="caution">
    <text evidence="1">The sequence shown here is derived from an EMBL/GenBank/DDBJ whole genome shotgun (WGS) entry which is preliminary data.</text>
</comment>
<organism evidence="1 2">
    <name type="scientific">Trifolium pratense</name>
    <name type="common">Red clover</name>
    <dbReference type="NCBI Taxonomy" id="57577"/>
    <lineage>
        <taxon>Eukaryota</taxon>
        <taxon>Viridiplantae</taxon>
        <taxon>Streptophyta</taxon>
        <taxon>Embryophyta</taxon>
        <taxon>Tracheophyta</taxon>
        <taxon>Spermatophyta</taxon>
        <taxon>Magnoliopsida</taxon>
        <taxon>eudicotyledons</taxon>
        <taxon>Gunneridae</taxon>
        <taxon>Pentapetalae</taxon>
        <taxon>rosids</taxon>
        <taxon>fabids</taxon>
        <taxon>Fabales</taxon>
        <taxon>Fabaceae</taxon>
        <taxon>Papilionoideae</taxon>
        <taxon>50 kb inversion clade</taxon>
        <taxon>NPAAA clade</taxon>
        <taxon>Hologalegina</taxon>
        <taxon>IRL clade</taxon>
        <taxon>Trifolieae</taxon>
        <taxon>Trifolium</taxon>
    </lineage>
</organism>
<gene>
    <name evidence="1" type="ORF">MILVUS5_LOCUS33976</name>
</gene>
<proteinExistence type="predicted"/>
<sequence>MSVTYLLFFLCFSFHAYCTVLPLSNTQDMELENKKHFSIKTDNINDFESFPNHFPMMNEDSKMKTWLVNTQKSRKELSTNKKMLKAMRKDSSTSETKTYGSVSCSVIHKNLSEKNTPSEKNPEFDLDYSPPKTHPPHHN</sequence>
<reference evidence="1" key="1">
    <citation type="submission" date="2023-10" db="EMBL/GenBank/DDBJ databases">
        <authorList>
            <person name="Rodriguez Cubillos JULIANA M."/>
            <person name="De Vega J."/>
        </authorList>
    </citation>
    <scope>NUCLEOTIDE SEQUENCE</scope>
</reference>
<evidence type="ECO:0000313" key="2">
    <source>
        <dbReference type="Proteomes" id="UP001177021"/>
    </source>
</evidence>
<accession>A0ACB0LJY7</accession>
<dbReference type="Proteomes" id="UP001177021">
    <property type="component" value="Unassembled WGS sequence"/>
</dbReference>
<name>A0ACB0LJY7_TRIPR</name>
<dbReference type="EMBL" id="CASHSV030000615">
    <property type="protein sequence ID" value="CAJ2669840.1"/>
    <property type="molecule type" value="Genomic_DNA"/>
</dbReference>
<keyword evidence="2" id="KW-1185">Reference proteome</keyword>